<gene>
    <name evidence="2" type="ORF">PENTCL1PPCAC_22693</name>
</gene>
<reference evidence="2" key="1">
    <citation type="submission" date="2023-10" db="EMBL/GenBank/DDBJ databases">
        <title>Genome assembly of Pristionchus species.</title>
        <authorList>
            <person name="Yoshida K."/>
            <person name="Sommer R.J."/>
        </authorList>
    </citation>
    <scope>NUCLEOTIDE SEQUENCE</scope>
    <source>
        <strain evidence="2">RS0144</strain>
    </source>
</reference>
<organism evidence="2 3">
    <name type="scientific">Pristionchus entomophagus</name>
    <dbReference type="NCBI Taxonomy" id="358040"/>
    <lineage>
        <taxon>Eukaryota</taxon>
        <taxon>Metazoa</taxon>
        <taxon>Ecdysozoa</taxon>
        <taxon>Nematoda</taxon>
        <taxon>Chromadorea</taxon>
        <taxon>Rhabditida</taxon>
        <taxon>Rhabditina</taxon>
        <taxon>Diplogasteromorpha</taxon>
        <taxon>Diplogasteroidea</taxon>
        <taxon>Neodiplogasteridae</taxon>
        <taxon>Pristionchus</taxon>
    </lineage>
</organism>
<protein>
    <submittedName>
        <fullName evidence="2">Uncharacterized protein</fullName>
    </submittedName>
</protein>
<sequence>LLLLPSMESSLSPRWKPSPSLSSLSSSRSQRQSDGNRHFFSLKQPYYTRPEEFSIPSYSPPRGGESKERSSITSLLALQTSLGFFPPSSHISPPSSKPRFQYPQSFPFPYENASIHATPPPSSSTRVPSPSLSPT</sequence>
<accession>A0AAV5U2W1</accession>
<dbReference type="EMBL" id="BTSX01000005">
    <property type="protein sequence ID" value="GMT00519.1"/>
    <property type="molecule type" value="Genomic_DNA"/>
</dbReference>
<name>A0AAV5U2W1_9BILA</name>
<proteinExistence type="predicted"/>
<feature type="region of interest" description="Disordered" evidence="1">
    <location>
        <begin position="1"/>
        <end position="72"/>
    </location>
</feature>
<feature type="non-terminal residue" evidence="2">
    <location>
        <position position="135"/>
    </location>
</feature>
<evidence type="ECO:0000313" key="3">
    <source>
        <dbReference type="Proteomes" id="UP001432027"/>
    </source>
</evidence>
<dbReference type="AlphaFoldDB" id="A0AAV5U2W1"/>
<feature type="compositionally biased region" description="Low complexity" evidence="1">
    <location>
        <begin position="86"/>
        <end position="98"/>
    </location>
</feature>
<dbReference type="Proteomes" id="UP001432027">
    <property type="component" value="Unassembled WGS sequence"/>
</dbReference>
<feature type="compositionally biased region" description="Low complexity" evidence="1">
    <location>
        <begin position="123"/>
        <end position="135"/>
    </location>
</feature>
<feature type="non-terminal residue" evidence="2">
    <location>
        <position position="1"/>
    </location>
</feature>
<evidence type="ECO:0000313" key="2">
    <source>
        <dbReference type="EMBL" id="GMT00519.1"/>
    </source>
</evidence>
<feature type="compositionally biased region" description="Low complexity" evidence="1">
    <location>
        <begin position="1"/>
        <end position="33"/>
    </location>
</feature>
<keyword evidence="3" id="KW-1185">Reference proteome</keyword>
<comment type="caution">
    <text evidence="2">The sequence shown here is derived from an EMBL/GenBank/DDBJ whole genome shotgun (WGS) entry which is preliminary data.</text>
</comment>
<evidence type="ECO:0000256" key="1">
    <source>
        <dbReference type="SAM" id="MobiDB-lite"/>
    </source>
</evidence>
<feature type="region of interest" description="Disordered" evidence="1">
    <location>
        <begin position="86"/>
        <end position="135"/>
    </location>
</feature>